<dbReference type="AlphaFoldDB" id="A0A7G2ES42"/>
<feature type="domain" description="Gnk2-homologous" evidence="6">
    <location>
        <begin position="258"/>
        <end position="366"/>
    </location>
</feature>
<evidence type="ECO:0000256" key="3">
    <source>
        <dbReference type="ARBA" id="ARBA00022729"/>
    </source>
</evidence>
<dbReference type="EMBL" id="LR881468">
    <property type="protein sequence ID" value="CAD5323783.1"/>
    <property type="molecule type" value="Genomic_DNA"/>
</dbReference>
<dbReference type="CDD" id="cd23509">
    <property type="entry name" value="Gnk2-like"/>
    <property type="match status" value="4"/>
</dbReference>
<organism evidence="7 8">
    <name type="scientific">Arabidopsis thaliana</name>
    <name type="common">Mouse-ear cress</name>
    <dbReference type="NCBI Taxonomy" id="3702"/>
    <lineage>
        <taxon>Eukaryota</taxon>
        <taxon>Viridiplantae</taxon>
        <taxon>Streptophyta</taxon>
        <taxon>Embryophyta</taxon>
        <taxon>Tracheophyta</taxon>
        <taxon>Spermatophyta</taxon>
        <taxon>Magnoliopsida</taxon>
        <taxon>eudicotyledons</taxon>
        <taxon>Gunneridae</taxon>
        <taxon>Pentapetalae</taxon>
        <taxon>rosids</taxon>
        <taxon>malvids</taxon>
        <taxon>Brassicales</taxon>
        <taxon>Brassicaceae</taxon>
        <taxon>Camelineae</taxon>
        <taxon>Arabidopsis</taxon>
    </lineage>
</organism>
<name>A0A7G2ES42_ARATH</name>
<feature type="domain" description="Gnk2-homologous" evidence="6">
    <location>
        <begin position="696"/>
        <end position="804"/>
    </location>
</feature>
<dbReference type="PANTHER" id="PTHR32411:SF53">
    <property type="entry name" value="CYSTEINE-RICH REPEAT SECRETORY PROTEIN 18-RELATED"/>
    <property type="match status" value="1"/>
</dbReference>
<evidence type="ECO:0000256" key="1">
    <source>
        <dbReference type="ARBA" id="ARBA00004613"/>
    </source>
</evidence>
<evidence type="ECO:0000256" key="5">
    <source>
        <dbReference type="ARBA" id="ARBA00038515"/>
    </source>
</evidence>
<dbReference type="GO" id="GO:0005576">
    <property type="term" value="C:extracellular region"/>
    <property type="evidence" value="ECO:0007669"/>
    <property type="project" value="UniProtKB-SubCell"/>
</dbReference>
<evidence type="ECO:0000256" key="2">
    <source>
        <dbReference type="ARBA" id="ARBA00022525"/>
    </source>
</evidence>
<gene>
    <name evidence="7" type="ORF">AT9943_LOCUS11710</name>
</gene>
<evidence type="ECO:0000259" key="6">
    <source>
        <dbReference type="PROSITE" id="PS51473"/>
    </source>
</evidence>
<evidence type="ECO:0000313" key="7">
    <source>
        <dbReference type="EMBL" id="CAD5323783.1"/>
    </source>
</evidence>
<feature type="domain" description="Gnk2-homologous" evidence="6">
    <location>
        <begin position="39"/>
        <end position="147"/>
    </location>
</feature>
<dbReference type="Gene3D" id="3.30.430.20">
    <property type="entry name" value="Gnk2 domain, C-X8-C-X2-C motif"/>
    <property type="match status" value="4"/>
</dbReference>
<comment type="subcellular location">
    <subcellularLocation>
        <location evidence="1">Secreted</location>
    </subcellularLocation>
</comment>
<protein>
    <submittedName>
        <fullName evidence="7">(thale cress) hypothetical protein</fullName>
    </submittedName>
</protein>
<keyword evidence="2" id="KW-0964">Secreted</keyword>
<dbReference type="Pfam" id="PF01657">
    <property type="entry name" value="Stress-antifung"/>
    <property type="match status" value="4"/>
</dbReference>
<keyword evidence="4" id="KW-0677">Repeat</keyword>
<dbReference type="PANTHER" id="PTHR32411">
    <property type="entry name" value="CYSTEINE-RICH REPEAT SECRETORY PROTEIN 38-RELATED"/>
    <property type="match status" value="1"/>
</dbReference>
<keyword evidence="3" id="KW-0732">Signal</keyword>
<dbReference type="InterPro" id="IPR002902">
    <property type="entry name" value="GNK2"/>
</dbReference>
<accession>A0A7G2ES42</accession>
<evidence type="ECO:0000313" key="8">
    <source>
        <dbReference type="Proteomes" id="UP000516314"/>
    </source>
</evidence>
<reference evidence="7 8" key="1">
    <citation type="submission" date="2020-09" db="EMBL/GenBank/DDBJ databases">
        <authorList>
            <person name="Ashkenazy H."/>
        </authorList>
    </citation>
    <scope>NUCLEOTIDE SEQUENCE [LARGE SCALE GENOMIC DNA]</scope>
    <source>
        <strain evidence="8">cv. Cdm-0</strain>
    </source>
</reference>
<dbReference type="PROSITE" id="PS51473">
    <property type="entry name" value="GNK2"/>
    <property type="match status" value="4"/>
</dbReference>
<comment type="similarity">
    <text evidence="5">Belongs to the cysteine-rich repeat secretory protein family.</text>
</comment>
<dbReference type="InterPro" id="IPR038408">
    <property type="entry name" value="GNK2_sf"/>
</dbReference>
<dbReference type="Proteomes" id="UP000516314">
    <property type="component" value="Chromosome 3"/>
</dbReference>
<sequence>MYSSSSVSKRFVLVPIVVMVTTQLLLVRNVSSLNLTNSYLHHKCVVNQGKYKPGSKYEKSLDDIIQSFSNKDKDSYGFRTGYSMKAYGKEPDMVSITYQCRIDSRGPKCQSCVVTAGYELLRKRCPRYKEAIIWYDQCLVEFSSLDTSGQINYDDNFCMPSAKNLIGNSISLEERLHLLNNLTKIAVTKIDKNIEGIKKPVLYAAGEKRLGTKSLYGMVQCSADLSVQACNEFPIVVVVTTQLLLVRNVSSLNLTNSYLHHKCVVNQGKYKPGSKYEKSLDDIIQSFSNKDKDSYGFRTGYSMKAYGKEPDMVSITYQCRIDSRGPKCQSCVVTAGYELLRKRCPRYKEAIIWYDQCLVEFSSLDTSGQINYDDNFCMPSAKNLIGNSISLEKRLHLLNNLTKIAVTKIDKNIEGIKKPVLYAAGEKRLGTKSLYGMVQCSADLSVQACNEFPIVVMVTTQLLLVRNVSSLNLTNSYLHHKCVVNQGKYKPGSKYEKSLDDIIQSFSNKDKDSYGFRTGYSMKAYGKEPDMVSITYQCRIDSRGPKCQSCVVTAGYELLRKRCPRYKEAIIWYDQCLVEFSSLDTSGQINYDDNFCMPSAKNLIGNSISLEERLHLLNNLTKIAVTKIDKNIEGIKKPVLYAAGEKRLGTKSLYGMVQCSADLSVQACNEFPIVVVVTTQLLLVRNVSSLNLTNSYLHHKCVVNQGKYKPGSKYEKSLDDIIQSFSNKDKDSYGFRTGYSMKAYGKEPDMVSITYQCRIDSRGPKCQSCVVTAGYELLRKRCPRYKEAIIWYDQCLVEFSSLDTSGQINYDDNFCMPSAKNLIGNSISLEKRLHLLNNLTKIAVTKIDKNIEGL</sequence>
<feature type="domain" description="Gnk2-homologous" evidence="6">
    <location>
        <begin position="477"/>
        <end position="585"/>
    </location>
</feature>
<dbReference type="InterPro" id="IPR050581">
    <property type="entry name" value="CRR_secretory_protein"/>
</dbReference>
<evidence type="ECO:0000256" key="4">
    <source>
        <dbReference type="ARBA" id="ARBA00022737"/>
    </source>
</evidence>
<proteinExistence type="inferred from homology"/>